<dbReference type="Gene3D" id="3.40.50.1820">
    <property type="entry name" value="alpha/beta hydrolase"/>
    <property type="match status" value="1"/>
</dbReference>
<accession>A0A542ZH60</accession>
<comment type="caution">
    <text evidence="1">The sequence shown here is derived from an EMBL/GenBank/DDBJ whole genome shotgun (WGS) entry which is preliminary data.</text>
</comment>
<evidence type="ECO:0000313" key="1">
    <source>
        <dbReference type="EMBL" id="TQL59664.1"/>
    </source>
</evidence>
<reference evidence="1 2" key="1">
    <citation type="submission" date="2019-06" db="EMBL/GenBank/DDBJ databases">
        <title>Sequencing the genomes of 1000 actinobacteria strains.</title>
        <authorList>
            <person name="Klenk H.-P."/>
        </authorList>
    </citation>
    <scope>NUCLEOTIDE SEQUENCE [LARGE SCALE GENOMIC DNA]</scope>
    <source>
        <strain evidence="1 2">DSM 18082</strain>
    </source>
</reference>
<protein>
    <recommendedName>
        <fullName evidence="3">Alpha/beta hydrolase family protein</fullName>
    </recommendedName>
</protein>
<keyword evidence="2" id="KW-1185">Reference proteome</keyword>
<evidence type="ECO:0000313" key="2">
    <source>
        <dbReference type="Proteomes" id="UP000319514"/>
    </source>
</evidence>
<dbReference type="AlphaFoldDB" id="A0A542ZH60"/>
<dbReference type="InterPro" id="IPR029058">
    <property type="entry name" value="AB_hydrolase_fold"/>
</dbReference>
<dbReference type="EMBL" id="VFOQ01000001">
    <property type="protein sequence ID" value="TQL59664.1"/>
    <property type="molecule type" value="Genomic_DNA"/>
</dbReference>
<gene>
    <name evidence="1" type="ORF">FB474_1026</name>
</gene>
<organism evidence="1 2">
    <name type="scientific">Oryzihumus leptocrescens</name>
    <dbReference type="NCBI Taxonomy" id="297536"/>
    <lineage>
        <taxon>Bacteria</taxon>
        <taxon>Bacillati</taxon>
        <taxon>Actinomycetota</taxon>
        <taxon>Actinomycetes</taxon>
        <taxon>Micrococcales</taxon>
        <taxon>Intrasporangiaceae</taxon>
        <taxon>Oryzihumus</taxon>
    </lineage>
</organism>
<dbReference type="SUPFAM" id="SSF53474">
    <property type="entry name" value="alpha/beta-Hydrolases"/>
    <property type="match status" value="1"/>
</dbReference>
<sequence>MEHPGDPSRVATILPGRAYAPGFPLLRYCVMLLVDRGWSVREVCWEHGDRATPEQAARESARALDQVSARQHLVVAKSLGGSALPYAVERGLPGVWLTPVLTVPAVAEAVARLTAPSLVVGGTADQFWDSHADIGPGARVLELSGADHALEHGTDVHRALGALRQVVDAVATFLDELDGGSNAY</sequence>
<dbReference type="Proteomes" id="UP000319514">
    <property type="component" value="Unassembled WGS sequence"/>
</dbReference>
<evidence type="ECO:0008006" key="3">
    <source>
        <dbReference type="Google" id="ProtNLM"/>
    </source>
</evidence>
<name>A0A542ZH60_9MICO</name>
<proteinExistence type="predicted"/>